<proteinExistence type="predicted"/>
<evidence type="ECO:0000313" key="1">
    <source>
        <dbReference type="EMBL" id="ELR68737.1"/>
    </source>
</evidence>
<dbReference type="EMBL" id="AMZN01000095">
    <property type="protein sequence ID" value="ELR68737.1"/>
    <property type="molecule type" value="Genomic_DNA"/>
</dbReference>
<gene>
    <name evidence="1" type="ORF">C900_05920</name>
</gene>
<dbReference type="AlphaFoldDB" id="L8JN06"/>
<dbReference type="PROSITE" id="PS51257">
    <property type="entry name" value="PROKAR_LIPOPROTEIN"/>
    <property type="match status" value="1"/>
</dbReference>
<protein>
    <submittedName>
        <fullName evidence="1">Hyalin domain secreted protein</fullName>
    </submittedName>
</protein>
<dbReference type="Gene3D" id="2.60.40.3440">
    <property type="match status" value="1"/>
</dbReference>
<reference evidence="1 2" key="1">
    <citation type="submission" date="2012-12" db="EMBL/GenBank/DDBJ databases">
        <title>Genome assembly of Fulvivirga imtechensis AK7.</title>
        <authorList>
            <person name="Nupur N."/>
            <person name="Khatri I."/>
            <person name="Kumar R."/>
            <person name="Subramanian S."/>
            <person name="Pinnaka A."/>
        </authorList>
    </citation>
    <scope>NUCLEOTIDE SEQUENCE [LARGE SCALE GENOMIC DNA]</scope>
    <source>
        <strain evidence="1 2">AK7</strain>
    </source>
</reference>
<dbReference type="STRING" id="1237149.C900_05920"/>
<organism evidence="1 2">
    <name type="scientific">Fulvivirga imtechensis AK7</name>
    <dbReference type="NCBI Taxonomy" id="1237149"/>
    <lineage>
        <taxon>Bacteria</taxon>
        <taxon>Pseudomonadati</taxon>
        <taxon>Bacteroidota</taxon>
        <taxon>Cytophagia</taxon>
        <taxon>Cytophagales</taxon>
        <taxon>Fulvivirgaceae</taxon>
        <taxon>Fulvivirga</taxon>
    </lineage>
</organism>
<dbReference type="eggNOG" id="COG3210">
    <property type="taxonomic scope" value="Bacteria"/>
</dbReference>
<keyword evidence="2" id="KW-1185">Reference proteome</keyword>
<dbReference type="RefSeq" id="WP_009583002.1">
    <property type="nucleotide sequence ID" value="NZ_AMZN01000095.1"/>
</dbReference>
<sequence>MKKTDLIWHTLFIGVATFIGQACDPFEGEKPNFPCDFAQDDFVETLLLREAIFIPVTDNDSLACRKGDIDPSSLAVVSSASFGTAVVEGGGILYTPGANFGMEIDLISYEVATTLGQIDTAVVTIRYQGSTCIPILADDEGEVSEGGVGLIFALDNDNICDESIDAGAITIVESPSSGVVELKSSADGLIFFEYQPGVSYGTQGDLFTYSYELSTGASDTATVNIKHRVCSSLADDQIDVQPGAVTLIDVLANDNICAGEIDLSTLTITNLGNGSGTTEIVDGMVRFTPGSTFDTLVYTISTLSGVYLAPATVILNYSCSLLAENDAIDLFLSSGSIDIPVVENDYLCGEDITSLEIEIVQQPAKGEAYVNGSSGTILYIANPAGALETDVFSYRICDGQGNCSNTADVLVIFMP</sequence>
<accession>L8JN06</accession>
<comment type="caution">
    <text evidence="1">The sequence shown here is derived from an EMBL/GenBank/DDBJ whole genome shotgun (WGS) entry which is preliminary data.</text>
</comment>
<dbReference type="Proteomes" id="UP000011135">
    <property type="component" value="Unassembled WGS sequence"/>
</dbReference>
<evidence type="ECO:0000313" key="2">
    <source>
        <dbReference type="Proteomes" id="UP000011135"/>
    </source>
</evidence>
<dbReference type="Pfam" id="PF17963">
    <property type="entry name" value="Big_9"/>
    <property type="match status" value="3"/>
</dbReference>
<name>L8JN06_9BACT</name>
<dbReference type="OrthoDB" id="9805017at2"/>